<protein>
    <recommendedName>
        <fullName evidence="6">Lipoprotein</fullName>
    </recommendedName>
</protein>
<evidence type="ECO:0000313" key="5">
    <source>
        <dbReference type="Proteomes" id="UP000259864"/>
    </source>
</evidence>
<dbReference type="EMBL" id="QKLP01000003">
    <property type="protein sequence ID" value="PYF43595.1"/>
    <property type="molecule type" value="Genomic_DNA"/>
</dbReference>
<reference evidence="3" key="2">
    <citation type="submission" date="2018-06" db="EMBL/GenBank/DDBJ databases">
        <authorList>
            <consortium name="Pathogen Informatics"/>
            <person name="Doyle S."/>
        </authorList>
    </citation>
    <scope>NUCLEOTIDE SEQUENCE</scope>
    <source>
        <strain evidence="3">NCTC10135</strain>
    </source>
</reference>
<reference evidence="5" key="3">
    <citation type="submission" date="2018-06" db="EMBL/GenBank/DDBJ databases">
        <authorList>
            <consortium name="Pathogen Informatics"/>
        </authorList>
    </citation>
    <scope>NUCLEOTIDE SEQUENCE [LARGE SCALE GENOMIC DNA]</scope>
    <source>
        <strain evidence="5">NCTC10135</strain>
    </source>
</reference>
<evidence type="ECO:0000256" key="1">
    <source>
        <dbReference type="SAM" id="SignalP"/>
    </source>
</evidence>
<dbReference type="PROSITE" id="PS51257">
    <property type="entry name" value="PROKAR_LIPOPROTEIN"/>
    <property type="match status" value="1"/>
</dbReference>
<sequence length="191" mass="22171">MKKSKFLFIPTIITPMLSLFALSCNNPNNNSNNNNNNRNNFDTKIDYTIVPNNPSKLLTDSQIQQVHNSFSFKTTSEGAKKTFAELKEIVKKIRNDVYPSNKEDFDRIPREQTFNGVLQHPDFKKYFNFEYPNSRTFGFLSGHKFELELVEEGSKRKSPAIHYVLLCPDKIQNGKMSQEAYGDIYLDNNIW</sequence>
<proteinExistence type="predicted"/>
<organism evidence="2 4">
    <name type="scientific">Metamycoplasma alkalescens</name>
    <dbReference type="NCBI Taxonomy" id="45363"/>
    <lineage>
        <taxon>Bacteria</taxon>
        <taxon>Bacillati</taxon>
        <taxon>Mycoplasmatota</taxon>
        <taxon>Mycoplasmoidales</taxon>
        <taxon>Metamycoplasmataceae</taxon>
        <taxon>Metamycoplasma</taxon>
    </lineage>
</organism>
<gene>
    <name evidence="2" type="ORF">BCF88_10319</name>
    <name evidence="3" type="ORF">NCTC10135_00390</name>
</gene>
<reference evidence="2 4" key="1">
    <citation type="submission" date="2018-06" db="EMBL/GenBank/DDBJ databases">
        <title>Genomic Encyclopedia of Archaeal and Bacterial Type Strains, Phase II (KMG-II): from individual species to whole genera.</title>
        <authorList>
            <person name="Goeker M."/>
        </authorList>
    </citation>
    <scope>NUCLEOTIDE SEQUENCE [LARGE SCALE GENOMIC DNA]</scope>
    <source>
        <strain evidence="2 4">ATCC 29103</strain>
    </source>
</reference>
<keyword evidence="1" id="KW-0732">Signal</keyword>
<feature type="signal peptide" evidence="1">
    <location>
        <begin position="1"/>
        <end position="21"/>
    </location>
</feature>
<dbReference type="STRING" id="1188234.MALK_1450"/>
<dbReference type="Proteomes" id="UP000247715">
    <property type="component" value="Unassembled WGS sequence"/>
</dbReference>
<name>A0A318U5H9_9BACT</name>
<evidence type="ECO:0000313" key="2">
    <source>
        <dbReference type="EMBL" id="PYF43595.1"/>
    </source>
</evidence>
<dbReference type="EMBL" id="LS991949">
    <property type="protein sequence ID" value="SYV89886.1"/>
    <property type="molecule type" value="Genomic_DNA"/>
</dbReference>
<dbReference type="RefSeq" id="WP_002881043.1">
    <property type="nucleotide sequence ID" value="NZ_CP190015.1"/>
</dbReference>
<evidence type="ECO:0008006" key="6">
    <source>
        <dbReference type="Google" id="ProtNLM"/>
    </source>
</evidence>
<dbReference type="Proteomes" id="UP000259864">
    <property type="component" value="Chromosome 1"/>
</dbReference>
<accession>A0A318U5H9</accession>
<evidence type="ECO:0000313" key="3">
    <source>
        <dbReference type="EMBL" id="SYV89886.1"/>
    </source>
</evidence>
<evidence type="ECO:0000313" key="4">
    <source>
        <dbReference type="Proteomes" id="UP000247715"/>
    </source>
</evidence>
<feature type="chain" id="PRO_5036060999" description="Lipoprotein" evidence="1">
    <location>
        <begin position="22"/>
        <end position="191"/>
    </location>
</feature>
<dbReference type="KEGG" id="mala:NCTC10135_00390"/>
<dbReference type="AlphaFoldDB" id="A0A318U5H9"/>